<dbReference type="PANTHER" id="PTHR36558:SF1">
    <property type="entry name" value="RESTRICTION ENDONUCLEASE DOMAIN-CONTAINING PROTEIN-RELATED"/>
    <property type="match status" value="1"/>
</dbReference>
<keyword evidence="3" id="KW-1185">Reference proteome</keyword>
<sequence length="195" mass="22416">MSMNQPQSNYSYADYLESSEEIRYEVIDGQIISMSPAPTPKHQHVQRELLIEFGTYLRGKECSVFGSPIDVCLFANQTTPNEKIKDWVQPDIVVICDRNKINPQNIVGAPDLVIEILSPSTARNDRVIKFNNYQKAGVREYWIVDPSNEYVEVFLLQNNRFISSGFYTKEDSIKVNIFEDLSIELKHVFQDDSGK</sequence>
<dbReference type="PANTHER" id="PTHR36558">
    <property type="entry name" value="GLR1098 PROTEIN"/>
    <property type="match status" value="1"/>
</dbReference>
<comment type="caution">
    <text evidence="2">The sequence shown here is derived from an EMBL/GenBank/DDBJ whole genome shotgun (WGS) entry which is preliminary data.</text>
</comment>
<dbReference type="GO" id="GO:0004519">
    <property type="term" value="F:endonuclease activity"/>
    <property type="evidence" value="ECO:0007669"/>
    <property type="project" value="UniProtKB-KW"/>
</dbReference>
<keyword evidence="2" id="KW-0378">Hydrolase</keyword>
<name>A0ABS1TPY3_9BACI</name>
<dbReference type="Proteomes" id="UP000623967">
    <property type="component" value="Unassembled WGS sequence"/>
</dbReference>
<accession>A0ABS1TPY3</accession>
<evidence type="ECO:0000313" key="2">
    <source>
        <dbReference type="EMBL" id="MBL4953347.1"/>
    </source>
</evidence>
<evidence type="ECO:0000313" key="3">
    <source>
        <dbReference type="Proteomes" id="UP000623967"/>
    </source>
</evidence>
<reference evidence="2 3" key="1">
    <citation type="submission" date="2021-01" db="EMBL/GenBank/DDBJ databases">
        <title>Genome public.</title>
        <authorList>
            <person name="Liu C."/>
            <person name="Sun Q."/>
        </authorList>
    </citation>
    <scope>NUCLEOTIDE SEQUENCE [LARGE SCALE GENOMIC DNA]</scope>
    <source>
        <strain evidence="2 3">YIM B02564</strain>
    </source>
</reference>
<dbReference type="InterPro" id="IPR011335">
    <property type="entry name" value="Restrct_endonuc-II-like"/>
</dbReference>
<keyword evidence="2" id="KW-0255">Endonuclease</keyword>
<evidence type="ECO:0000259" key="1">
    <source>
        <dbReference type="Pfam" id="PF05685"/>
    </source>
</evidence>
<protein>
    <submittedName>
        <fullName evidence="2">Uma2 family endonuclease</fullName>
    </submittedName>
</protein>
<dbReference type="EMBL" id="JAESWB010000181">
    <property type="protein sequence ID" value="MBL4953347.1"/>
    <property type="molecule type" value="Genomic_DNA"/>
</dbReference>
<gene>
    <name evidence="2" type="ORF">JK635_14125</name>
</gene>
<feature type="domain" description="Putative restriction endonuclease" evidence="1">
    <location>
        <begin position="15"/>
        <end position="184"/>
    </location>
</feature>
<keyword evidence="2" id="KW-0540">Nuclease</keyword>
<organism evidence="2 3">
    <name type="scientific">Neobacillus paridis</name>
    <dbReference type="NCBI Taxonomy" id="2803862"/>
    <lineage>
        <taxon>Bacteria</taxon>
        <taxon>Bacillati</taxon>
        <taxon>Bacillota</taxon>
        <taxon>Bacilli</taxon>
        <taxon>Bacillales</taxon>
        <taxon>Bacillaceae</taxon>
        <taxon>Neobacillus</taxon>
    </lineage>
</organism>
<dbReference type="CDD" id="cd06260">
    <property type="entry name" value="DUF820-like"/>
    <property type="match status" value="1"/>
</dbReference>
<dbReference type="InterPro" id="IPR008538">
    <property type="entry name" value="Uma2"/>
</dbReference>
<dbReference type="Pfam" id="PF05685">
    <property type="entry name" value="Uma2"/>
    <property type="match status" value="1"/>
</dbReference>
<dbReference type="InterPro" id="IPR012296">
    <property type="entry name" value="Nuclease_put_TT1808"/>
</dbReference>
<proteinExistence type="predicted"/>
<dbReference type="Gene3D" id="3.90.1570.10">
    <property type="entry name" value="tt1808, chain A"/>
    <property type="match status" value="1"/>
</dbReference>
<dbReference type="SUPFAM" id="SSF52980">
    <property type="entry name" value="Restriction endonuclease-like"/>
    <property type="match status" value="1"/>
</dbReference>